<keyword evidence="4 8" id="KW-0378">Hydrolase</keyword>
<dbReference type="Pfam" id="PF00877">
    <property type="entry name" value="NLPC_P60"/>
    <property type="match status" value="1"/>
</dbReference>
<gene>
    <name evidence="8" type="primary">mepS_1</name>
    <name evidence="8" type="ORF">BV056_01058</name>
</gene>
<keyword evidence="3 6" id="KW-0732">Signal</keyword>
<feature type="domain" description="NlpC/P60" evidence="7">
    <location>
        <begin position="39"/>
        <end position="161"/>
    </location>
</feature>
<feature type="signal peptide" evidence="6">
    <location>
        <begin position="1"/>
        <end position="23"/>
    </location>
</feature>
<dbReference type="EMBL" id="NEBD01000031">
    <property type="protein sequence ID" value="PRJ24126.1"/>
    <property type="molecule type" value="Genomic_DNA"/>
</dbReference>
<evidence type="ECO:0000313" key="8">
    <source>
        <dbReference type="EMBL" id="PRJ24126.1"/>
    </source>
</evidence>
<dbReference type="SUPFAM" id="SSF54001">
    <property type="entry name" value="Cysteine proteinases"/>
    <property type="match status" value="1"/>
</dbReference>
<evidence type="ECO:0000259" key="7">
    <source>
        <dbReference type="PROSITE" id="PS51935"/>
    </source>
</evidence>
<name>A0A2S9SFL8_HAEIF</name>
<dbReference type="PROSITE" id="PS51257">
    <property type="entry name" value="PROKAR_LIPOPROTEIN"/>
    <property type="match status" value="1"/>
</dbReference>
<dbReference type="EC" id="3.4.-.-" evidence="8"/>
<protein>
    <submittedName>
        <fullName evidence="8">Murein DD-endopeptidase MepS/Murein LD-carboxypeptidase</fullName>
        <ecNumber evidence="8">3.4.-.-</ecNumber>
    </submittedName>
</protein>
<evidence type="ECO:0000256" key="3">
    <source>
        <dbReference type="ARBA" id="ARBA00022729"/>
    </source>
</evidence>
<comment type="similarity">
    <text evidence="1">Belongs to the peptidase C40 family.</text>
</comment>
<evidence type="ECO:0000256" key="2">
    <source>
        <dbReference type="ARBA" id="ARBA00022670"/>
    </source>
</evidence>
<evidence type="ECO:0000256" key="4">
    <source>
        <dbReference type="ARBA" id="ARBA00022801"/>
    </source>
</evidence>
<dbReference type="RefSeq" id="WP_105888723.1">
    <property type="nucleotide sequence ID" value="NZ_CP089177.1"/>
</dbReference>
<dbReference type="InterPro" id="IPR000064">
    <property type="entry name" value="NLP_P60_dom"/>
</dbReference>
<keyword evidence="5" id="KW-0788">Thiol protease</keyword>
<dbReference type="GO" id="GO:0006508">
    <property type="term" value="P:proteolysis"/>
    <property type="evidence" value="ECO:0007669"/>
    <property type="project" value="UniProtKB-KW"/>
</dbReference>
<dbReference type="PANTHER" id="PTHR47360">
    <property type="entry name" value="MUREIN DD-ENDOPEPTIDASE MEPS/MUREIN LD-CARBOXYPEPTIDASE"/>
    <property type="match status" value="1"/>
</dbReference>
<sequence length="161" mass="18425">MKVYKSFLITTASLFLFACSSFQNDDYAMNYKGQIDDPIMAIAMLSEQQYEWAGTPYVLGGISHRGVDCSGFVQKTFFDRFNLRLPRSTVEQANYGKHVRKEDIQTGDLIFFKTGRGPNGYHVGIYVKEGKFLHASTRGGVVYSSMNNPYWSKAFWQVRRI</sequence>
<reference evidence="8" key="1">
    <citation type="submission" date="2017-04" db="EMBL/GenBank/DDBJ databases">
        <title>Haemophilus influenzae in COPD genome sequencing project.</title>
        <authorList>
            <person name="Murphy T.F."/>
            <person name="Kong Y."/>
            <person name="Nadendla S."/>
            <person name="Tettelin H."/>
            <person name="Pettigrew M."/>
        </authorList>
    </citation>
    <scope>NUCLEOTIDE SEQUENCE [LARGE SCALE GENOMIC DNA]</scope>
    <source>
        <strain evidence="8">39P1H1</strain>
    </source>
</reference>
<dbReference type="AlphaFoldDB" id="A0A2S9SFL8"/>
<dbReference type="PROSITE" id="PS51935">
    <property type="entry name" value="NLPC_P60"/>
    <property type="match status" value="1"/>
</dbReference>
<proteinExistence type="inferred from homology"/>
<accession>A0A2S9SFL8</accession>
<evidence type="ECO:0000256" key="6">
    <source>
        <dbReference type="SAM" id="SignalP"/>
    </source>
</evidence>
<dbReference type="GO" id="GO:0008234">
    <property type="term" value="F:cysteine-type peptidase activity"/>
    <property type="evidence" value="ECO:0007669"/>
    <property type="project" value="UniProtKB-KW"/>
</dbReference>
<feature type="chain" id="PRO_5043160794" evidence="6">
    <location>
        <begin position="24"/>
        <end position="161"/>
    </location>
</feature>
<keyword evidence="2" id="KW-0645">Protease</keyword>
<evidence type="ECO:0000256" key="5">
    <source>
        <dbReference type="ARBA" id="ARBA00022807"/>
    </source>
</evidence>
<dbReference type="Gene3D" id="3.90.1720.10">
    <property type="entry name" value="endopeptidase domain like (from Nostoc punctiforme)"/>
    <property type="match status" value="1"/>
</dbReference>
<comment type="caution">
    <text evidence="8">The sequence shown here is derived from an EMBL/GenBank/DDBJ whole genome shotgun (WGS) entry which is preliminary data.</text>
</comment>
<dbReference type="InterPro" id="IPR038765">
    <property type="entry name" value="Papain-like_cys_pep_sf"/>
</dbReference>
<dbReference type="PANTHER" id="PTHR47360:SF1">
    <property type="entry name" value="ENDOPEPTIDASE NLPC-RELATED"/>
    <property type="match status" value="1"/>
</dbReference>
<dbReference type="InterPro" id="IPR052062">
    <property type="entry name" value="Murein_DD/LD_carboxypeptidase"/>
</dbReference>
<evidence type="ECO:0000256" key="1">
    <source>
        <dbReference type="ARBA" id="ARBA00007074"/>
    </source>
</evidence>
<organism evidence="8">
    <name type="scientific">Haemophilus influenzae</name>
    <dbReference type="NCBI Taxonomy" id="727"/>
    <lineage>
        <taxon>Bacteria</taxon>
        <taxon>Pseudomonadati</taxon>
        <taxon>Pseudomonadota</taxon>
        <taxon>Gammaproteobacteria</taxon>
        <taxon>Pasteurellales</taxon>
        <taxon>Pasteurellaceae</taxon>
        <taxon>Haemophilus</taxon>
    </lineage>
</organism>